<evidence type="ECO:0000256" key="1">
    <source>
        <dbReference type="SAM" id="MobiDB-lite"/>
    </source>
</evidence>
<dbReference type="Proteomes" id="UP000078540">
    <property type="component" value="Unassembled WGS sequence"/>
</dbReference>
<dbReference type="AlphaFoldDB" id="A0A195BAC2"/>
<dbReference type="EMBL" id="KQ976542">
    <property type="protein sequence ID" value="KYM81177.1"/>
    <property type="molecule type" value="Genomic_DNA"/>
</dbReference>
<reference evidence="2 3" key="1">
    <citation type="submission" date="2015-09" db="EMBL/GenBank/DDBJ databases">
        <title>Atta colombica WGS genome.</title>
        <authorList>
            <person name="Nygaard S."/>
            <person name="Hu H."/>
            <person name="Boomsma J."/>
            <person name="Zhang G."/>
        </authorList>
    </citation>
    <scope>NUCLEOTIDE SEQUENCE [LARGE SCALE GENOMIC DNA]</scope>
    <source>
        <strain evidence="2">Treedump-2</strain>
        <tissue evidence="2">Whole body</tissue>
    </source>
</reference>
<accession>A0A195BAC2</accession>
<keyword evidence="3" id="KW-1185">Reference proteome</keyword>
<protein>
    <submittedName>
        <fullName evidence="2">Uncharacterized protein</fullName>
    </submittedName>
</protein>
<sequence>MTLDVKITVLEALKPLTTRSFTNSSLTINTNRLMFHARSSERVPTILEPSFVFSSTFHQLREWFSIKKLRLVKETKTRKERRSGGWMWKRRRETSSSRTSG</sequence>
<evidence type="ECO:0000313" key="2">
    <source>
        <dbReference type="EMBL" id="KYM81177.1"/>
    </source>
</evidence>
<feature type="region of interest" description="Disordered" evidence="1">
    <location>
        <begin position="76"/>
        <end position="101"/>
    </location>
</feature>
<proteinExistence type="predicted"/>
<name>A0A195BAC2_9HYME</name>
<evidence type="ECO:0000313" key="3">
    <source>
        <dbReference type="Proteomes" id="UP000078540"/>
    </source>
</evidence>
<organism evidence="2 3">
    <name type="scientific">Atta colombica</name>
    <dbReference type="NCBI Taxonomy" id="520822"/>
    <lineage>
        <taxon>Eukaryota</taxon>
        <taxon>Metazoa</taxon>
        <taxon>Ecdysozoa</taxon>
        <taxon>Arthropoda</taxon>
        <taxon>Hexapoda</taxon>
        <taxon>Insecta</taxon>
        <taxon>Pterygota</taxon>
        <taxon>Neoptera</taxon>
        <taxon>Endopterygota</taxon>
        <taxon>Hymenoptera</taxon>
        <taxon>Apocrita</taxon>
        <taxon>Aculeata</taxon>
        <taxon>Formicoidea</taxon>
        <taxon>Formicidae</taxon>
        <taxon>Myrmicinae</taxon>
        <taxon>Atta</taxon>
    </lineage>
</organism>
<gene>
    <name evidence="2" type="ORF">ALC53_08520</name>
</gene>